<protein>
    <submittedName>
        <fullName evidence="2">Uncharacterized protein</fullName>
    </submittedName>
</protein>
<sequence length="289" mass="33724">MDNSQEQNTDSQLDPYLKSPEVFHLEMPLYYSKLDLSNDVIQNKIYELLFCSDTIFSYCIWCKRESVFKKFIKNKNIVVSSRLSEAVILDGLISDGLIALEYRCAGNESHSYHFCYFKDGNFFTKVGQYPSVADFQIPQVEKYRKILGDEKYKEFTRGIGLAAHCVGIGSFVYLRRVFEYIIEEAHKEAKKENKDFPNDEYFKARMDEKIKMVKDYLPEILVQNRKLYAILSKGIHDLTEDECKEYFKTVKNGIELILDEKIAQKEEAEKEAKLSKAIQKIRGEITNPK</sequence>
<name>A0ABX7PT05_9BACT</name>
<keyword evidence="3" id="KW-1185">Reference proteome</keyword>
<reference evidence="2 3" key="1">
    <citation type="submission" date="2020-12" db="EMBL/GenBank/DDBJ databases">
        <authorList>
            <person name="Awala S.I."/>
            <person name="Gwak J.-H."/>
            <person name="Kim S.-J."/>
            <person name="Rhee S.-K."/>
        </authorList>
    </citation>
    <scope>NUCLEOTIDE SEQUENCE [LARGE SCALE GENOMIC DNA]</scope>
    <source>
        <strain evidence="2 3">IT5</strain>
    </source>
</reference>
<gene>
    <name evidence="2" type="ORF">EM20IM_06215</name>
</gene>
<feature type="coiled-coil region" evidence="1">
    <location>
        <begin position="251"/>
        <end position="278"/>
    </location>
</feature>
<keyword evidence="1" id="KW-0175">Coiled coil</keyword>
<organism evidence="2 3">
    <name type="scientific">Candidatus Methylacidiphilum infernorum</name>
    <dbReference type="NCBI Taxonomy" id="511746"/>
    <lineage>
        <taxon>Bacteria</taxon>
        <taxon>Pseudomonadati</taxon>
        <taxon>Verrucomicrobiota</taxon>
        <taxon>Methylacidiphilae</taxon>
        <taxon>Methylacidiphilales</taxon>
        <taxon>Methylacidiphilaceae</taxon>
        <taxon>Methylacidiphilum (ex Ratnadevi et al. 2023)</taxon>
    </lineage>
</organism>
<dbReference type="Proteomes" id="UP000663088">
    <property type="component" value="Chromosome"/>
</dbReference>
<evidence type="ECO:0000256" key="1">
    <source>
        <dbReference type="SAM" id="Coils"/>
    </source>
</evidence>
<evidence type="ECO:0000313" key="3">
    <source>
        <dbReference type="Proteomes" id="UP000663088"/>
    </source>
</evidence>
<accession>A0ABX7PT05</accession>
<dbReference type="RefSeq" id="WP_206844371.1">
    <property type="nucleotide sequence ID" value="NZ_CP065956.1"/>
</dbReference>
<evidence type="ECO:0000313" key="2">
    <source>
        <dbReference type="EMBL" id="QSR86105.1"/>
    </source>
</evidence>
<dbReference type="EMBL" id="CP065956">
    <property type="protein sequence ID" value="QSR86105.1"/>
    <property type="molecule type" value="Genomic_DNA"/>
</dbReference>
<proteinExistence type="predicted"/>